<sequence>MEFTFSNQDTRDTTLSLSTGQAVYQTSTPDTKFLRTETISIKKFEKDGEHDMATVEIHSFHDDVCRVWGRDVVPKRDGLFTTAKTFTACDGHKYTWKTKLSGRLELKNESENVIAVFERSPTQMKLSIEEAGSSIADEIVATFVLEDQWTRVANSGSKVAPVIVTV</sequence>
<feature type="domain" description="DUF6593" evidence="1">
    <location>
        <begin position="9"/>
        <end position="145"/>
    </location>
</feature>
<organism evidence="2 3">
    <name type="scientific">Paramarasmius palmivorus</name>
    <dbReference type="NCBI Taxonomy" id="297713"/>
    <lineage>
        <taxon>Eukaryota</taxon>
        <taxon>Fungi</taxon>
        <taxon>Dikarya</taxon>
        <taxon>Basidiomycota</taxon>
        <taxon>Agaricomycotina</taxon>
        <taxon>Agaricomycetes</taxon>
        <taxon>Agaricomycetidae</taxon>
        <taxon>Agaricales</taxon>
        <taxon>Marasmiineae</taxon>
        <taxon>Marasmiaceae</taxon>
        <taxon>Paramarasmius</taxon>
    </lineage>
</organism>
<dbReference type="AlphaFoldDB" id="A0AAW0BJ10"/>
<dbReference type="Proteomes" id="UP001383192">
    <property type="component" value="Unassembled WGS sequence"/>
</dbReference>
<evidence type="ECO:0000313" key="2">
    <source>
        <dbReference type="EMBL" id="KAK7025995.1"/>
    </source>
</evidence>
<name>A0AAW0BJ10_9AGAR</name>
<keyword evidence="3" id="KW-1185">Reference proteome</keyword>
<comment type="caution">
    <text evidence="2">The sequence shown here is derived from an EMBL/GenBank/DDBJ whole genome shotgun (WGS) entry which is preliminary data.</text>
</comment>
<evidence type="ECO:0000313" key="3">
    <source>
        <dbReference type="Proteomes" id="UP001383192"/>
    </source>
</evidence>
<proteinExistence type="predicted"/>
<gene>
    <name evidence="2" type="ORF">VNI00_015826</name>
</gene>
<protein>
    <recommendedName>
        <fullName evidence="1">DUF6593 domain-containing protein</fullName>
    </recommendedName>
</protein>
<reference evidence="2 3" key="1">
    <citation type="submission" date="2024-01" db="EMBL/GenBank/DDBJ databases">
        <title>A draft genome for a cacao thread blight-causing isolate of Paramarasmius palmivorus.</title>
        <authorList>
            <person name="Baruah I.K."/>
            <person name="Bukari Y."/>
            <person name="Amoako-Attah I."/>
            <person name="Meinhardt L.W."/>
            <person name="Bailey B.A."/>
            <person name="Cohen S.P."/>
        </authorList>
    </citation>
    <scope>NUCLEOTIDE SEQUENCE [LARGE SCALE GENOMIC DNA]</scope>
    <source>
        <strain evidence="2 3">GH-12</strain>
    </source>
</reference>
<dbReference type="Pfam" id="PF20236">
    <property type="entry name" value="DUF6593"/>
    <property type="match status" value="1"/>
</dbReference>
<accession>A0AAW0BJ10</accession>
<evidence type="ECO:0000259" key="1">
    <source>
        <dbReference type="Pfam" id="PF20236"/>
    </source>
</evidence>
<dbReference type="InterPro" id="IPR046528">
    <property type="entry name" value="DUF6593"/>
</dbReference>
<dbReference type="EMBL" id="JAYKXP010000109">
    <property type="protein sequence ID" value="KAK7025995.1"/>
    <property type="molecule type" value="Genomic_DNA"/>
</dbReference>